<reference evidence="5 6" key="2">
    <citation type="submission" date="2019-01" db="EMBL/GenBank/DDBJ databases">
        <title>The decoding of complex shrimp genome reveals the adaptation for benthos swimmer, frequently molting mechanism and breeding impact on genome.</title>
        <authorList>
            <person name="Sun Y."/>
            <person name="Gao Y."/>
            <person name="Yu Y."/>
        </authorList>
    </citation>
    <scope>NUCLEOTIDE SEQUENCE [LARGE SCALE GENOMIC DNA]</scope>
    <source>
        <tissue evidence="5">Muscle</tissue>
    </source>
</reference>
<evidence type="ECO:0000256" key="3">
    <source>
        <dbReference type="SAM" id="MobiDB-lite"/>
    </source>
</evidence>
<comment type="caution">
    <text evidence="5">The sequence shown here is derived from an EMBL/GenBank/DDBJ whole genome shotgun (WGS) entry which is preliminary data.</text>
</comment>
<evidence type="ECO:0000256" key="1">
    <source>
        <dbReference type="ARBA" id="ARBA00023125"/>
    </source>
</evidence>
<dbReference type="Proteomes" id="UP000283509">
    <property type="component" value="Unassembled WGS sequence"/>
</dbReference>
<dbReference type="InterPro" id="IPR036388">
    <property type="entry name" value="WH-like_DNA-bd_sf"/>
</dbReference>
<dbReference type="GO" id="GO:0000978">
    <property type="term" value="F:RNA polymerase II cis-regulatory region sequence-specific DNA binding"/>
    <property type="evidence" value="ECO:0007669"/>
    <property type="project" value="TreeGrafter"/>
</dbReference>
<dbReference type="Gene3D" id="1.10.10.10">
    <property type="entry name" value="Winged helix-like DNA-binding domain superfamily/Winged helix DNA-binding domain"/>
    <property type="match status" value="1"/>
</dbReference>
<evidence type="ECO:0000256" key="2">
    <source>
        <dbReference type="PROSITE-ProRule" id="PRU00089"/>
    </source>
</evidence>
<dbReference type="InterPro" id="IPR050211">
    <property type="entry name" value="FOX_domain-containing"/>
</dbReference>
<feature type="compositionally biased region" description="Basic residues" evidence="3">
    <location>
        <begin position="128"/>
        <end position="141"/>
    </location>
</feature>
<keyword evidence="6" id="KW-1185">Reference proteome</keyword>
<evidence type="ECO:0000313" key="6">
    <source>
        <dbReference type="Proteomes" id="UP000283509"/>
    </source>
</evidence>
<proteinExistence type="predicted"/>
<feature type="DNA-binding region" description="Fork-head" evidence="2">
    <location>
        <begin position="267"/>
        <end position="328"/>
    </location>
</feature>
<comment type="subcellular location">
    <subcellularLocation>
        <location evidence="2">Nucleus</location>
    </subcellularLocation>
</comment>
<dbReference type="InterPro" id="IPR036390">
    <property type="entry name" value="WH_DNA-bd_sf"/>
</dbReference>
<organism evidence="5 6">
    <name type="scientific">Penaeus vannamei</name>
    <name type="common">Whiteleg shrimp</name>
    <name type="synonym">Litopenaeus vannamei</name>
    <dbReference type="NCBI Taxonomy" id="6689"/>
    <lineage>
        <taxon>Eukaryota</taxon>
        <taxon>Metazoa</taxon>
        <taxon>Ecdysozoa</taxon>
        <taxon>Arthropoda</taxon>
        <taxon>Crustacea</taxon>
        <taxon>Multicrustacea</taxon>
        <taxon>Malacostraca</taxon>
        <taxon>Eumalacostraca</taxon>
        <taxon>Eucarida</taxon>
        <taxon>Decapoda</taxon>
        <taxon>Dendrobranchiata</taxon>
        <taxon>Penaeoidea</taxon>
        <taxon>Penaeidae</taxon>
        <taxon>Penaeus</taxon>
    </lineage>
</organism>
<dbReference type="PANTHER" id="PTHR11829:SF377">
    <property type="entry name" value="FORK HEAD DOMAIN-CONTAINING PROTEIN FD4-RELATED"/>
    <property type="match status" value="1"/>
</dbReference>
<dbReference type="PANTHER" id="PTHR11829">
    <property type="entry name" value="FORKHEAD BOX PROTEIN"/>
    <property type="match status" value="1"/>
</dbReference>
<feature type="region of interest" description="Disordered" evidence="3">
    <location>
        <begin position="401"/>
        <end position="473"/>
    </location>
</feature>
<feature type="compositionally biased region" description="Basic residues" evidence="3">
    <location>
        <begin position="107"/>
        <end position="119"/>
    </location>
</feature>
<dbReference type="SMART" id="SM00339">
    <property type="entry name" value="FH"/>
    <property type="match status" value="1"/>
</dbReference>
<evidence type="ECO:0000313" key="5">
    <source>
        <dbReference type="EMBL" id="ROT79089.1"/>
    </source>
</evidence>
<feature type="compositionally biased region" description="Basic residues" evidence="3">
    <location>
        <begin position="330"/>
        <end position="339"/>
    </location>
</feature>
<dbReference type="AlphaFoldDB" id="A0A3R7P9B0"/>
<dbReference type="SUPFAM" id="SSF46785">
    <property type="entry name" value="Winged helix' DNA-binding domain"/>
    <property type="match status" value="1"/>
</dbReference>
<name>A0A3R7P9B0_PENVA</name>
<feature type="region of interest" description="Disordered" evidence="3">
    <location>
        <begin position="90"/>
        <end position="143"/>
    </location>
</feature>
<keyword evidence="1 2" id="KW-0238">DNA-binding</keyword>
<dbReference type="GO" id="GO:0009653">
    <property type="term" value="P:anatomical structure morphogenesis"/>
    <property type="evidence" value="ECO:0007669"/>
    <property type="project" value="TreeGrafter"/>
</dbReference>
<dbReference type="PROSITE" id="PS50039">
    <property type="entry name" value="FORK_HEAD_3"/>
    <property type="match status" value="1"/>
</dbReference>
<dbReference type="EMBL" id="QCYY01001292">
    <property type="protein sequence ID" value="ROT79089.1"/>
    <property type="molecule type" value="Genomic_DNA"/>
</dbReference>
<gene>
    <name evidence="5" type="ORF">C7M84_002188</name>
</gene>
<feature type="domain" description="Fork-head" evidence="4">
    <location>
        <begin position="267"/>
        <end position="328"/>
    </location>
</feature>
<evidence type="ECO:0000259" key="4">
    <source>
        <dbReference type="PROSITE" id="PS50039"/>
    </source>
</evidence>
<sequence length="501" mass="53749">MLPLPSDSPPPAMYTAALTLSQFFSLSSFLLILSSLPASPSLLLIASFATAPGSSPPTEGIGVCALHFLQRPRPPVTRLCGRVIACTREHAGGGRSGGPEAGVGVPRPRRRPTSRRARPRPPSTPHPPARRRSHASRPRVHHAADECHGHALLGSAQPGIQPIGSRAGGHVTRTALSCNGICKSQCALRCNLANTHAHPRGALRWRPTAFEATGARAPRAHHAAPDARELRRPEAALLLHLADGHGHLEQPREDVDAVGDLQVHHGQLPLLPQEHAALQNSLRHNLSFNDCFIKIPRRPDRPGKGAYWTLHPSAMNMFENGSFLRRRKRFKTPRTRRTPSRWPGADHVAAARRARGAPPAPGLPPPPLKLHGDPLAPAAHAALLPPLHLLPPACLSRLPPRCSTRRTSSHTRPGRPAAHAGGRPHGGDDSQDAQDPFLQGEAPELPSHEKRVTHGQGEQAPPGTADRTLPRPSGKAAHLLTFDLTCSVGTCASAVRHCRLK</sequence>
<feature type="compositionally biased region" description="Basic residues" evidence="3">
    <location>
        <begin position="403"/>
        <end position="413"/>
    </location>
</feature>
<protein>
    <recommendedName>
        <fullName evidence="4">Fork-head domain-containing protein</fullName>
    </recommendedName>
</protein>
<dbReference type="InterPro" id="IPR001766">
    <property type="entry name" value="Fork_head_dom"/>
</dbReference>
<feature type="region of interest" description="Disordered" evidence="3">
    <location>
        <begin position="330"/>
        <end position="371"/>
    </location>
</feature>
<accession>A0A3R7P9B0</accession>
<dbReference type="OrthoDB" id="5954824at2759"/>
<feature type="compositionally biased region" description="Pro residues" evidence="3">
    <location>
        <begin position="358"/>
        <end position="368"/>
    </location>
</feature>
<reference evidence="5 6" key="1">
    <citation type="submission" date="2018-04" db="EMBL/GenBank/DDBJ databases">
        <authorList>
            <person name="Zhang X."/>
            <person name="Yuan J."/>
            <person name="Li F."/>
            <person name="Xiang J."/>
        </authorList>
    </citation>
    <scope>NUCLEOTIDE SEQUENCE [LARGE SCALE GENOMIC DNA]</scope>
    <source>
        <tissue evidence="5">Muscle</tissue>
    </source>
</reference>
<dbReference type="GO" id="GO:0005634">
    <property type="term" value="C:nucleus"/>
    <property type="evidence" value="ECO:0007669"/>
    <property type="project" value="UniProtKB-SubCell"/>
</dbReference>
<dbReference type="Pfam" id="PF00250">
    <property type="entry name" value="Forkhead"/>
    <property type="match status" value="1"/>
</dbReference>
<dbReference type="GO" id="GO:0030154">
    <property type="term" value="P:cell differentiation"/>
    <property type="evidence" value="ECO:0007669"/>
    <property type="project" value="TreeGrafter"/>
</dbReference>
<dbReference type="GO" id="GO:0000981">
    <property type="term" value="F:DNA-binding transcription factor activity, RNA polymerase II-specific"/>
    <property type="evidence" value="ECO:0007669"/>
    <property type="project" value="TreeGrafter"/>
</dbReference>
<keyword evidence="2" id="KW-0539">Nucleus</keyword>